<gene>
    <name evidence="2" type="ORF">EDC30_102311</name>
</gene>
<proteinExistence type="predicted"/>
<name>A0A4R3HZ97_PAULE</name>
<protein>
    <submittedName>
        <fullName evidence="2">Uncharacterized protein (PEP-CTERM system associated)</fullName>
    </submittedName>
</protein>
<feature type="signal peptide" evidence="1">
    <location>
        <begin position="1"/>
        <end position="39"/>
    </location>
</feature>
<reference evidence="2 3" key="1">
    <citation type="submission" date="2019-03" db="EMBL/GenBank/DDBJ databases">
        <title>Genomic Encyclopedia of Type Strains, Phase IV (KMG-IV): sequencing the most valuable type-strain genomes for metagenomic binning, comparative biology and taxonomic classification.</title>
        <authorList>
            <person name="Goeker M."/>
        </authorList>
    </citation>
    <scope>NUCLEOTIDE SEQUENCE [LARGE SCALE GENOMIC DNA]</scope>
    <source>
        <strain evidence="2 3">DSM 7445</strain>
    </source>
</reference>
<sequence>MDATTTRLHQARCAPPLRMLPLASAIAAISFLTTSHAHAAEWKFTPSVGLAEIYTDNLRLSPVGTERSEFITQVTPGFSLVGNGPRLKAKINYEMQNFAYARQGSFHNDHQFLGAADAELVEGLFFLNGRASLTQQTISPFDAQATSNANLTGNRTDVRTYSVSPFMRHHFGNAADAELRYTHDSASSTAGGLLDSTSNSILVNVNSGSAFQTLGWGWQYSRRDTDYDNANTLRMEETSAKLRYLLTSRFALTAATGYERSNYVSIGDKPQGVFWQTGFAWAPSARTNLEASAGHRYYGKSFSLLGKHRTRNTTWSIGYDEQVTTTQSQFLIPVTTDTSTYINQLLQASIPDAAMRQQAVDAYIRGLGLPATLNTAMNTLTNRVFLEKRWQASAAVNGAKNTLLLSLFDINRTAQTSAASDASLLAAGNLAQADNTHQIGVNALWNWHPTSRTNVTASAGISRSNALATGEKTITRTYQLALNRQLQPKLRGTLEYRRLQQDFNEPGRNVRENAVTASFLMTF</sequence>
<dbReference type="EMBL" id="SLZQ01000002">
    <property type="protein sequence ID" value="TCS38572.1"/>
    <property type="molecule type" value="Genomic_DNA"/>
</dbReference>
<keyword evidence="1" id="KW-0732">Signal</keyword>
<evidence type="ECO:0000256" key="1">
    <source>
        <dbReference type="SAM" id="SignalP"/>
    </source>
</evidence>
<dbReference type="Proteomes" id="UP000295382">
    <property type="component" value="Unassembled WGS sequence"/>
</dbReference>
<organism evidence="2 3">
    <name type="scientific">Paucimonas lemoignei</name>
    <name type="common">Pseudomonas lemoignei</name>
    <dbReference type="NCBI Taxonomy" id="29443"/>
    <lineage>
        <taxon>Bacteria</taxon>
        <taxon>Pseudomonadati</taxon>
        <taxon>Pseudomonadota</taxon>
        <taxon>Betaproteobacteria</taxon>
        <taxon>Burkholderiales</taxon>
        <taxon>Burkholderiaceae</taxon>
        <taxon>Paucimonas</taxon>
    </lineage>
</organism>
<dbReference type="NCBIfam" id="TIGR03016">
    <property type="entry name" value="pepcterm_hypo_1"/>
    <property type="match status" value="1"/>
</dbReference>
<dbReference type="RefSeq" id="WP_165973731.1">
    <property type="nucleotide sequence ID" value="NZ_SLZQ01000002.1"/>
</dbReference>
<evidence type="ECO:0000313" key="3">
    <source>
        <dbReference type="Proteomes" id="UP000295382"/>
    </source>
</evidence>
<comment type="caution">
    <text evidence="2">The sequence shown here is derived from an EMBL/GenBank/DDBJ whole genome shotgun (WGS) entry which is preliminary data.</text>
</comment>
<accession>A0A4R3HZ97</accession>
<dbReference type="InterPro" id="IPR017467">
    <property type="entry name" value="CHP03016_PEP-CTERM"/>
</dbReference>
<keyword evidence="3" id="KW-1185">Reference proteome</keyword>
<evidence type="ECO:0000313" key="2">
    <source>
        <dbReference type="EMBL" id="TCS38572.1"/>
    </source>
</evidence>
<dbReference type="AlphaFoldDB" id="A0A4R3HZ97"/>
<feature type="chain" id="PRO_5020984303" evidence="1">
    <location>
        <begin position="40"/>
        <end position="523"/>
    </location>
</feature>